<protein>
    <recommendedName>
        <fullName evidence="4">Ubiquitin-like protease family profile domain-containing protein</fullName>
    </recommendedName>
</protein>
<keyword evidence="6" id="KW-1185">Reference proteome</keyword>
<evidence type="ECO:0000313" key="5">
    <source>
        <dbReference type="EMBL" id="KAK9922412.1"/>
    </source>
</evidence>
<dbReference type="InterPro" id="IPR038765">
    <property type="entry name" value="Papain-like_cys_pep_sf"/>
</dbReference>
<sequence length="792" mass="89756">MRTGDRSVWSGLMWAVVMIDGRRDAVVMIDFCCRADINNGWNSAYVGFKPSDDANGSLTIRTRCSPKDFIETVQVLSYEKAKAISEMGFSTFLSLRSSKFDRTLCQMLVNSFDPARGTLKIHGHNFSLSQVDFEHIMGVKDGGRDIELGGFSDHTKRLQLMKYVGGEDEVLHREHLKKFLIETDTVDEIFRISFILYAVDTILCPSSSEAIQANFMIPSKDNASICELNWASFSFKCLLEGITAFQKNRCDYMSGCLIFLQLYYFDVISHGVNVVDKFAIPVVAWGKREVNKLIGWIKENGGFGSMAIHASKDFSYKSDGVYQGANAVCWKDQIAAEITFAKADIRTLLQEALSEFQRSMEEVKITTVNSLVAEVLNSVRSFKELNAAPMNLVPEVNGPNPINIESEGGNEQRSSEIPSLIFMGEILPNHPKIVRDEVTVIDLDNSSNKSCGVKSLCSRSPSVLVCNGPRATETVASKPPLSKRALFQEVKKSNPPFKEQSNFPVGIKSNPTHQWKVAEREKSRSHKEVSVDPLFWMDDISQQDNVLMQFLFFETAKGHKNHPSEEDLIAFAQRTSRFETFTGRIHNCRKIFIPLHDRPHCEHWFLLVIDLVEKKAEILDSYPDKYSEKRRLHIAEAAMWLLDNVFEDEIRHSSDGFLNFTSYAFVDPRANPRQNNGHDCGIYVIRHMQYHRTRWFEGFCSADQRTRLALELVKDPLNELKETVMSQLSVTASHLNPIIEAAMTSNTGTKGKGLEVYDGLKKTVKTASKLDATGKPRKDYCWKARYRQRRGQ</sequence>
<comment type="similarity">
    <text evidence="1">Belongs to the peptidase C48 family.</text>
</comment>
<organism evidence="5 6">
    <name type="scientific">Rubus argutus</name>
    <name type="common">Southern blackberry</name>
    <dbReference type="NCBI Taxonomy" id="59490"/>
    <lineage>
        <taxon>Eukaryota</taxon>
        <taxon>Viridiplantae</taxon>
        <taxon>Streptophyta</taxon>
        <taxon>Embryophyta</taxon>
        <taxon>Tracheophyta</taxon>
        <taxon>Spermatophyta</taxon>
        <taxon>Magnoliopsida</taxon>
        <taxon>eudicotyledons</taxon>
        <taxon>Gunneridae</taxon>
        <taxon>Pentapetalae</taxon>
        <taxon>rosids</taxon>
        <taxon>fabids</taxon>
        <taxon>Rosales</taxon>
        <taxon>Rosaceae</taxon>
        <taxon>Rosoideae</taxon>
        <taxon>Rosoideae incertae sedis</taxon>
        <taxon>Rubus</taxon>
    </lineage>
</organism>
<keyword evidence="2" id="KW-0645">Protease</keyword>
<evidence type="ECO:0000256" key="2">
    <source>
        <dbReference type="ARBA" id="ARBA00022670"/>
    </source>
</evidence>
<evidence type="ECO:0000256" key="1">
    <source>
        <dbReference type="ARBA" id="ARBA00005234"/>
    </source>
</evidence>
<dbReference type="PANTHER" id="PTHR34835:SF34">
    <property type="entry name" value="OS08G0555500 PROTEIN"/>
    <property type="match status" value="1"/>
</dbReference>
<dbReference type="Pfam" id="PF02902">
    <property type="entry name" value="Peptidase_C48"/>
    <property type="match status" value="1"/>
</dbReference>
<gene>
    <name evidence="5" type="ORF">M0R45_030877</name>
</gene>
<name>A0AAW1WGE4_RUBAR</name>
<accession>A0AAW1WGE4</accession>
<dbReference type="EMBL" id="JBEDUW010000006">
    <property type="protein sequence ID" value="KAK9922412.1"/>
    <property type="molecule type" value="Genomic_DNA"/>
</dbReference>
<evidence type="ECO:0000313" key="6">
    <source>
        <dbReference type="Proteomes" id="UP001457282"/>
    </source>
</evidence>
<dbReference type="PROSITE" id="PS50600">
    <property type="entry name" value="ULP_PROTEASE"/>
    <property type="match status" value="1"/>
</dbReference>
<proteinExistence type="inferred from homology"/>
<comment type="caution">
    <text evidence="5">The sequence shown here is derived from an EMBL/GenBank/DDBJ whole genome shotgun (WGS) entry which is preliminary data.</text>
</comment>
<keyword evidence="3" id="KW-0378">Hydrolase</keyword>
<evidence type="ECO:0000256" key="3">
    <source>
        <dbReference type="ARBA" id="ARBA00022801"/>
    </source>
</evidence>
<dbReference type="Gene3D" id="3.40.395.10">
    <property type="entry name" value="Adenoviral Proteinase, Chain A"/>
    <property type="match status" value="1"/>
</dbReference>
<reference evidence="5 6" key="1">
    <citation type="journal article" date="2023" name="G3 (Bethesda)">
        <title>A chromosome-length genome assembly and annotation of blackberry (Rubus argutus, cv. 'Hillquist').</title>
        <authorList>
            <person name="Bruna T."/>
            <person name="Aryal R."/>
            <person name="Dudchenko O."/>
            <person name="Sargent D.J."/>
            <person name="Mead D."/>
            <person name="Buti M."/>
            <person name="Cavallini A."/>
            <person name="Hytonen T."/>
            <person name="Andres J."/>
            <person name="Pham M."/>
            <person name="Weisz D."/>
            <person name="Mascagni F."/>
            <person name="Usai G."/>
            <person name="Natali L."/>
            <person name="Bassil N."/>
            <person name="Fernandez G.E."/>
            <person name="Lomsadze A."/>
            <person name="Armour M."/>
            <person name="Olukolu B."/>
            <person name="Poorten T."/>
            <person name="Britton C."/>
            <person name="Davik J."/>
            <person name="Ashrafi H."/>
            <person name="Aiden E.L."/>
            <person name="Borodovsky M."/>
            <person name="Worthington M."/>
        </authorList>
    </citation>
    <scope>NUCLEOTIDE SEQUENCE [LARGE SCALE GENOMIC DNA]</scope>
    <source>
        <strain evidence="5">PI 553951</strain>
    </source>
</reference>
<dbReference type="InterPro" id="IPR003653">
    <property type="entry name" value="Peptidase_C48_C"/>
</dbReference>
<feature type="domain" description="Ubiquitin-like protease family profile" evidence="4">
    <location>
        <begin position="479"/>
        <end position="691"/>
    </location>
</feature>
<dbReference type="Proteomes" id="UP001457282">
    <property type="component" value="Unassembled WGS sequence"/>
</dbReference>
<dbReference type="GO" id="GO:0006508">
    <property type="term" value="P:proteolysis"/>
    <property type="evidence" value="ECO:0007669"/>
    <property type="project" value="UniProtKB-KW"/>
</dbReference>
<dbReference type="SUPFAM" id="SSF54001">
    <property type="entry name" value="Cysteine proteinases"/>
    <property type="match status" value="1"/>
</dbReference>
<dbReference type="PANTHER" id="PTHR34835">
    <property type="entry name" value="OS07G0283600 PROTEIN-RELATED"/>
    <property type="match status" value="1"/>
</dbReference>
<dbReference type="GO" id="GO:0008234">
    <property type="term" value="F:cysteine-type peptidase activity"/>
    <property type="evidence" value="ECO:0007669"/>
    <property type="project" value="InterPro"/>
</dbReference>
<evidence type="ECO:0000259" key="4">
    <source>
        <dbReference type="PROSITE" id="PS50600"/>
    </source>
</evidence>
<dbReference type="AlphaFoldDB" id="A0AAW1WGE4"/>